<keyword evidence="7" id="KW-0418">Kinase</keyword>
<dbReference type="GO" id="GO:0000155">
    <property type="term" value="F:phosphorelay sensor kinase activity"/>
    <property type="evidence" value="ECO:0007669"/>
    <property type="project" value="InterPro"/>
</dbReference>
<keyword evidence="5 12" id="KW-0812">Transmembrane</keyword>
<keyword evidence="3" id="KW-0597">Phosphoprotein</keyword>
<evidence type="ECO:0000256" key="12">
    <source>
        <dbReference type="SAM" id="Phobius"/>
    </source>
</evidence>
<evidence type="ECO:0000256" key="2">
    <source>
        <dbReference type="ARBA" id="ARBA00022475"/>
    </source>
</evidence>
<evidence type="ECO:0000259" key="14">
    <source>
        <dbReference type="Pfam" id="PF06580"/>
    </source>
</evidence>
<dbReference type="InterPro" id="IPR010559">
    <property type="entry name" value="Sig_transdc_His_kin_internal"/>
</dbReference>
<dbReference type="GO" id="GO:0005886">
    <property type="term" value="C:plasma membrane"/>
    <property type="evidence" value="ECO:0007669"/>
    <property type="project" value="UniProtKB-SubCell"/>
</dbReference>
<gene>
    <name evidence="15" type="ORF">UQ64_23895</name>
</gene>
<dbReference type="Pfam" id="PF02518">
    <property type="entry name" value="HATPase_c"/>
    <property type="match status" value="1"/>
</dbReference>
<dbReference type="InterPro" id="IPR036890">
    <property type="entry name" value="HATPase_C_sf"/>
</dbReference>
<evidence type="ECO:0000256" key="10">
    <source>
        <dbReference type="ARBA" id="ARBA00023012"/>
    </source>
</evidence>
<evidence type="ECO:0000256" key="3">
    <source>
        <dbReference type="ARBA" id="ARBA00022553"/>
    </source>
</evidence>
<feature type="domain" description="Signal transduction histidine kinase internal region" evidence="14">
    <location>
        <begin position="394"/>
        <end position="472"/>
    </location>
</feature>
<evidence type="ECO:0000256" key="7">
    <source>
        <dbReference type="ARBA" id="ARBA00022777"/>
    </source>
</evidence>
<dbReference type="PANTHER" id="PTHR34220">
    <property type="entry name" value="SENSOR HISTIDINE KINASE YPDA"/>
    <property type="match status" value="1"/>
</dbReference>
<name>A0A0W1ATR2_9BACL</name>
<evidence type="ECO:0000256" key="8">
    <source>
        <dbReference type="ARBA" id="ARBA00022840"/>
    </source>
</evidence>
<evidence type="ECO:0000256" key="9">
    <source>
        <dbReference type="ARBA" id="ARBA00022989"/>
    </source>
</evidence>
<keyword evidence="11 12" id="KW-0472">Membrane</keyword>
<accession>A0A0W1ATR2</accession>
<comment type="caution">
    <text evidence="15">The sequence shown here is derived from an EMBL/GenBank/DDBJ whole genome shotgun (WGS) entry which is preliminary data.</text>
</comment>
<evidence type="ECO:0000259" key="13">
    <source>
        <dbReference type="Pfam" id="PF02518"/>
    </source>
</evidence>
<evidence type="ECO:0000313" key="16">
    <source>
        <dbReference type="Proteomes" id="UP000054709"/>
    </source>
</evidence>
<dbReference type="EMBL" id="LCZJ02000033">
    <property type="protein sequence ID" value="KTD84693.1"/>
    <property type="molecule type" value="Genomic_DNA"/>
</dbReference>
<dbReference type="Proteomes" id="UP000054709">
    <property type="component" value="Unassembled WGS sequence"/>
</dbReference>
<dbReference type="AlphaFoldDB" id="A0A0W1ATR2"/>
<keyword evidence="10" id="KW-0902">Two-component regulatory system</keyword>
<dbReference type="GO" id="GO:0005524">
    <property type="term" value="F:ATP binding"/>
    <property type="evidence" value="ECO:0007669"/>
    <property type="project" value="UniProtKB-KW"/>
</dbReference>
<evidence type="ECO:0000256" key="5">
    <source>
        <dbReference type="ARBA" id="ARBA00022692"/>
    </source>
</evidence>
<dbReference type="InterPro" id="IPR050640">
    <property type="entry name" value="Bact_2-comp_sensor_kinase"/>
</dbReference>
<proteinExistence type="predicted"/>
<dbReference type="Gene3D" id="3.30.565.10">
    <property type="entry name" value="Histidine kinase-like ATPase, C-terminal domain"/>
    <property type="match status" value="1"/>
</dbReference>
<dbReference type="InterPro" id="IPR003594">
    <property type="entry name" value="HATPase_dom"/>
</dbReference>
<dbReference type="SUPFAM" id="SSF55874">
    <property type="entry name" value="ATPase domain of HSP90 chaperone/DNA topoisomerase II/histidine kinase"/>
    <property type="match status" value="1"/>
</dbReference>
<dbReference type="Gene3D" id="6.10.340.10">
    <property type="match status" value="1"/>
</dbReference>
<comment type="subcellular location">
    <subcellularLocation>
        <location evidence="1">Cell membrane</location>
        <topology evidence="1">Multi-pass membrane protein</topology>
    </subcellularLocation>
</comment>
<keyword evidence="2" id="KW-1003">Cell membrane</keyword>
<reference evidence="15 16" key="1">
    <citation type="journal article" date="2015" name="Int. Biodeterior. Biodegradation">
        <title>Physiological and genetic screening methods for the isolation of methyl tert-butyl ether-degrading bacteria for bioremediation purposes.</title>
        <authorList>
            <person name="Guisado I.M."/>
            <person name="Purswani J."/>
            <person name="Gonzalez Lopez J."/>
            <person name="Pozo C."/>
        </authorList>
    </citation>
    <scope>NUCLEOTIDE SEQUENCE [LARGE SCALE GENOMIC DNA]</scope>
    <source>
        <strain evidence="15 16">SH7</strain>
    </source>
</reference>
<dbReference type="RefSeq" id="WP_060625400.1">
    <property type="nucleotide sequence ID" value="NZ_LCZJ02000033.1"/>
</dbReference>
<evidence type="ECO:0000256" key="6">
    <source>
        <dbReference type="ARBA" id="ARBA00022741"/>
    </source>
</evidence>
<keyword evidence="16" id="KW-1185">Reference proteome</keyword>
<dbReference type="PANTHER" id="PTHR34220:SF11">
    <property type="entry name" value="SENSOR PROTEIN KINASE HPTS"/>
    <property type="match status" value="1"/>
</dbReference>
<keyword evidence="6" id="KW-0547">Nucleotide-binding</keyword>
<dbReference type="Pfam" id="PF06580">
    <property type="entry name" value="His_kinase"/>
    <property type="match status" value="1"/>
</dbReference>
<feature type="transmembrane region" description="Helical" evidence="12">
    <location>
        <begin position="12"/>
        <end position="31"/>
    </location>
</feature>
<keyword evidence="9 12" id="KW-1133">Transmembrane helix</keyword>
<keyword evidence="8" id="KW-0067">ATP-binding</keyword>
<evidence type="ECO:0000313" key="15">
    <source>
        <dbReference type="EMBL" id="KTD84693.1"/>
    </source>
</evidence>
<evidence type="ECO:0000256" key="4">
    <source>
        <dbReference type="ARBA" id="ARBA00022679"/>
    </source>
</evidence>
<organism evidence="15 16">
    <name type="scientific">Paenibacillus etheri</name>
    <dbReference type="NCBI Taxonomy" id="1306852"/>
    <lineage>
        <taxon>Bacteria</taxon>
        <taxon>Bacillati</taxon>
        <taxon>Bacillota</taxon>
        <taxon>Bacilli</taxon>
        <taxon>Bacillales</taxon>
        <taxon>Paenibacillaceae</taxon>
        <taxon>Paenibacillus</taxon>
    </lineage>
</organism>
<evidence type="ECO:0008006" key="17">
    <source>
        <dbReference type="Google" id="ProtNLM"/>
    </source>
</evidence>
<keyword evidence="4" id="KW-0808">Transferase</keyword>
<protein>
    <recommendedName>
        <fullName evidence="17">HAMP domain-containing protein</fullName>
    </recommendedName>
</protein>
<sequence length="600" mass="68470">MSKLNKIQFKLFKNYTTIMIVTISLFMVIFYKYTSTILEERATESLSQLSNTAIQELDMVLAEMNTMQKRVLFAEQAKSLIFTDSKLFETHDYKLQREFNYLATLIYEPQHYKNYQINILNLNGNYAGFGHNYFVKKIDTSKLDNQSLITDILKLDGKKLITPPHVTAWASKGTQVVSLYRSFSENVSDPKPTAIIETQVNYQEIIDIINTNLNKLLSKNTKQIIIYDSNQQLIYPLNNAELSLDHYFASITPSTNSSFILKNENTIDNEKLIIAGTQSDFSGWTVLATEPEDELLAPINALRNTLSLIGLIAVCLTMVINYLLSRKLSNPIRQIHTNMKKLKLDELPIHLPQNMNSGIVEIEGLHHVFVKMCDQLQDSLDAVVAARSLEIQSRLTAMQSQMNPHFIYNTLAIIKIMGKESANKGIVDICTNLSTMLRYVSSSSSSPVLIKDELDYTYNYLNLMKIRFQDNLIYQLNIPEELYNIEIPRLIIQPLVENSIKFATEISPPWIIDIQGTIDHNNWFITVSDNGIGITKQKLVELQKKFSEFNIYRDISNSQINGMGLINIFARLKILYGDEVIFKIEPLPDRGVSITIGGKL</sequence>
<dbReference type="OrthoDB" id="370211at2"/>
<evidence type="ECO:0000256" key="11">
    <source>
        <dbReference type="ARBA" id="ARBA00023136"/>
    </source>
</evidence>
<feature type="domain" description="Histidine kinase/HSP90-like ATPase" evidence="13">
    <location>
        <begin position="489"/>
        <end position="595"/>
    </location>
</feature>
<evidence type="ECO:0000256" key="1">
    <source>
        <dbReference type="ARBA" id="ARBA00004651"/>
    </source>
</evidence>